<keyword evidence="1" id="KW-0812">Transmembrane</keyword>
<keyword evidence="1" id="KW-0472">Membrane</keyword>
<gene>
    <name evidence="2" type="ORF">HV331_19545</name>
</gene>
<name>A0AAP9U6U1_KLEAE</name>
<proteinExistence type="predicted"/>
<sequence length="50" mass="5729">MLKRKNFLHETGNDHVLLMADTGDILLQMLNCCLMIVIPFLVPGEPMLWC</sequence>
<reference evidence="3" key="1">
    <citation type="submission" date="2020-06" db="EMBL/GenBank/DDBJ databases">
        <title>REHAB project genomes.</title>
        <authorList>
            <person name="Shaw L.P."/>
        </authorList>
    </citation>
    <scope>NUCLEOTIDE SEQUENCE [LARGE SCALE GENOMIC DNA]</scope>
    <source>
        <strain evidence="3">RHBSTW-00938</strain>
    </source>
</reference>
<feature type="transmembrane region" description="Helical" evidence="1">
    <location>
        <begin position="25"/>
        <end position="42"/>
    </location>
</feature>
<keyword evidence="1" id="KW-1133">Transmembrane helix</keyword>
<organism evidence="2 3">
    <name type="scientific">Klebsiella aerogenes</name>
    <name type="common">Enterobacter aerogenes</name>
    <dbReference type="NCBI Taxonomy" id="548"/>
    <lineage>
        <taxon>Bacteria</taxon>
        <taxon>Pseudomonadati</taxon>
        <taxon>Pseudomonadota</taxon>
        <taxon>Gammaproteobacteria</taxon>
        <taxon>Enterobacterales</taxon>
        <taxon>Enterobacteriaceae</taxon>
        <taxon>Klebsiella/Raoultella group</taxon>
        <taxon>Klebsiella</taxon>
    </lineage>
</organism>
<protein>
    <submittedName>
        <fullName evidence="2">Uncharacterized protein</fullName>
    </submittedName>
</protein>
<dbReference type="AlphaFoldDB" id="A0AAP9U6U1"/>
<dbReference type="RefSeq" id="WP_182014648.1">
    <property type="nucleotide sequence ID" value="NZ_CP055904.1"/>
</dbReference>
<dbReference type="Proteomes" id="UP000514462">
    <property type="component" value="Chromosome"/>
</dbReference>
<evidence type="ECO:0000256" key="1">
    <source>
        <dbReference type="SAM" id="Phobius"/>
    </source>
</evidence>
<evidence type="ECO:0000313" key="3">
    <source>
        <dbReference type="Proteomes" id="UP000514462"/>
    </source>
</evidence>
<dbReference type="EMBL" id="CP055904">
    <property type="protein sequence ID" value="QMR41555.1"/>
    <property type="molecule type" value="Genomic_DNA"/>
</dbReference>
<evidence type="ECO:0000313" key="2">
    <source>
        <dbReference type="EMBL" id="QMR41555.1"/>
    </source>
</evidence>
<accession>A0AAP9U6U1</accession>